<feature type="domain" description="Ig-like" evidence="3">
    <location>
        <begin position="140"/>
        <end position="237"/>
    </location>
</feature>
<feature type="region of interest" description="Disordered" evidence="2">
    <location>
        <begin position="180"/>
        <end position="201"/>
    </location>
</feature>
<evidence type="ECO:0000313" key="4">
    <source>
        <dbReference type="Ensembl" id="ENSCPBP00000002926.1"/>
    </source>
</evidence>
<dbReference type="PANTHER" id="PTHR23411">
    <property type="entry name" value="TAPASIN"/>
    <property type="match status" value="1"/>
</dbReference>
<organism evidence="4 5">
    <name type="scientific">Chrysemys picta bellii</name>
    <name type="common">Western painted turtle</name>
    <name type="synonym">Emys bellii</name>
    <dbReference type="NCBI Taxonomy" id="8478"/>
    <lineage>
        <taxon>Eukaryota</taxon>
        <taxon>Metazoa</taxon>
        <taxon>Chordata</taxon>
        <taxon>Craniata</taxon>
        <taxon>Vertebrata</taxon>
        <taxon>Euteleostomi</taxon>
        <taxon>Archelosauria</taxon>
        <taxon>Testudinata</taxon>
        <taxon>Testudines</taxon>
        <taxon>Cryptodira</taxon>
        <taxon>Durocryptodira</taxon>
        <taxon>Testudinoidea</taxon>
        <taxon>Emydidae</taxon>
        <taxon>Chrysemys</taxon>
    </lineage>
</organism>
<dbReference type="PROSITE" id="PS50835">
    <property type="entry name" value="IG_LIKE"/>
    <property type="match status" value="1"/>
</dbReference>
<dbReference type="AlphaFoldDB" id="A0A8C3H5Y3"/>
<dbReference type="InterPro" id="IPR013783">
    <property type="entry name" value="Ig-like_fold"/>
</dbReference>
<proteinExistence type="predicted"/>
<feature type="region of interest" description="Disordered" evidence="2">
    <location>
        <begin position="231"/>
        <end position="256"/>
    </location>
</feature>
<dbReference type="SMART" id="SM00409">
    <property type="entry name" value="IG"/>
    <property type="match status" value="1"/>
</dbReference>
<dbReference type="InterPro" id="IPR003599">
    <property type="entry name" value="Ig_sub"/>
</dbReference>
<dbReference type="SMART" id="SM00407">
    <property type="entry name" value="IGc1"/>
    <property type="match status" value="1"/>
</dbReference>
<dbReference type="Ensembl" id="ENSCPBT00000003575.1">
    <property type="protein sequence ID" value="ENSCPBP00000002926.1"/>
    <property type="gene ID" value="ENSCPBG00000002352.1"/>
</dbReference>
<name>A0A8C3H5Y3_CHRPI</name>
<dbReference type="Gene3D" id="2.60.40.10">
    <property type="entry name" value="Immunoglobulins"/>
    <property type="match status" value="1"/>
</dbReference>
<protein>
    <recommendedName>
        <fullName evidence="3">Ig-like domain-containing protein</fullName>
    </recommendedName>
</protein>
<dbReference type="Pfam" id="PF07654">
    <property type="entry name" value="C1-set"/>
    <property type="match status" value="1"/>
</dbReference>
<dbReference type="SUPFAM" id="SSF48726">
    <property type="entry name" value="Immunoglobulin"/>
    <property type="match status" value="1"/>
</dbReference>
<keyword evidence="5" id="KW-1185">Reference proteome</keyword>
<dbReference type="CDD" id="cd00098">
    <property type="entry name" value="IgC1"/>
    <property type="match status" value="1"/>
</dbReference>
<evidence type="ECO:0000259" key="3">
    <source>
        <dbReference type="PROSITE" id="PS50835"/>
    </source>
</evidence>
<dbReference type="GeneTree" id="ENSGT00990000205528"/>
<dbReference type="Proteomes" id="UP000694380">
    <property type="component" value="Unplaced"/>
</dbReference>
<dbReference type="InterPro" id="IPR036179">
    <property type="entry name" value="Ig-like_dom_sf"/>
</dbReference>
<sequence length="301" mass="32435">PRAPLLPAGHLRSPAPPLSIVFSPGKQGRKQGPPLLASARLVQSLGPHSAAHCPPTGQNRLVWRIPSQSLNRPERNILVFVQQRPEGPSIKREIRAGDTGEGAPWGQMGDAQESLMDPTPPYGACNCLWVFHSPGLLRPPEVSEISQPQSVTAGEEITLSCRMTGHFPEALSVTWLRRGRGAGAPGAPRTQDGKSFQQETRLSFTPSVQRDQGAEYVCRVGHVALQTPLERRSRELQVTGEPALQGPSSQGVWNDPQPRARELLGAGPISEFCVCAAPGARGPAPWLGSQHHRNTPNTQHG</sequence>
<dbReference type="InterPro" id="IPR050380">
    <property type="entry name" value="Immune_Resp_Modulators"/>
</dbReference>
<evidence type="ECO:0000256" key="2">
    <source>
        <dbReference type="SAM" id="MobiDB-lite"/>
    </source>
</evidence>
<dbReference type="InterPro" id="IPR003597">
    <property type="entry name" value="Ig_C1-set"/>
</dbReference>
<dbReference type="InterPro" id="IPR003006">
    <property type="entry name" value="Ig/MHC_CS"/>
</dbReference>
<evidence type="ECO:0000313" key="5">
    <source>
        <dbReference type="Proteomes" id="UP000694380"/>
    </source>
</evidence>
<reference evidence="4" key="1">
    <citation type="submission" date="2025-08" db="UniProtKB">
        <authorList>
            <consortium name="Ensembl"/>
        </authorList>
    </citation>
    <scope>IDENTIFICATION</scope>
</reference>
<evidence type="ECO:0000256" key="1">
    <source>
        <dbReference type="ARBA" id="ARBA00023319"/>
    </source>
</evidence>
<accession>A0A8C3H5Y3</accession>
<dbReference type="InterPro" id="IPR007110">
    <property type="entry name" value="Ig-like_dom"/>
</dbReference>
<keyword evidence="1" id="KW-0393">Immunoglobulin domain</keyword>
<dbReference type="PROSITE" id="PS00290">
    <property type="entry name" value="IG_MHC"/>
    <property type="match status" value="1"/>
</dbReference>
<reference evidence="4" key="2">
    <citation type="submission" date="2025-09" db="UniProtKB">
        <authorList>
            <consortium name="Ensembl"/>
        </authorList>
    </citation>
    <scope>IDENTIFICATION</scope>
</reference>